<dbReference type="Pfam" id="PF17855">
    <property type="entry name" value="MCM_lid"/>
    <property type="match status" value="1"/>
</dbReference>
<accession>A0A1Y1II86</accession>
<evidence type="ECO:0000313" key="4">
    <source>
        <dbReference type="Proteomes" id="UP000054558"/>
    </source>
</evidence>
<dbReference type="InterPro" id="IPR041562">
    <property type="entry name" value="MCM_lid"/>
</dbReference>
<dbReference type="GO" id="GO:0005524">
    <property type="term" value="F:ATP binding"/>
    <property type="evidence" value="ECO:0007669"/>
    <property type="project" value="InterPro"/>
</dbReference>
<dbReference type="GO" id="GO:0003678">
    <property type="term" value="F:DNA helicase activity"/>
    <property type="evidence" value="ECO:0007669"/>
    <property type="project" value="UniProtKB-EC"/>
</dbReference>
<dbReference type="GO" id="GO:0005634">
    <property type="term" value="C:nucleus"/>
    <property type="evidence" value="ECO:0007669"/>
    <property type="project" value="UniProtKB-SubCell"/>
</dbReference>
<dbReference type="InterPro" id="IPR031327">
    <property type="entry name" value="MCM"/>
</dbReference>
<dbReference type="Proteomes" id="UP000054558">
    <property type="component" value="Unassembled WGS sequence"/>
</dbReference>
<protein>
    <recommendedName>
        <fullName evidence="1">DNA helicase</fullName>
        <ecNumber evidence="1">3.6.4.12</ecNumber>
    </recommendedName>
</protein>
<organism evidence="3 4">
    <name type="scientific">Klebsormidium nitens</name>
    <name type="common">Green alga</name>
    <name type="synonym">Ulothrix nitens</name>
    <dbReference type="NCBI Taxonomy" id="105231"/>
    <lineage>
        <taxon>Eukaryota</taxon>
        <taxon>Viridiplantae</taxon>
        <taxon>Streptophyta</taxon>
        <taxon>Klebsormidiophyceae</taxon>
        <taxon>Klebsormidiales</taxon>
        <taxon>Klebsormidiaceae</taxon>
        <taxon>Klebsormidium</taxon>
    </lineage>
</organism>
<reference evidence="3 4" key="1">
    <citation type="journal article" date="2014" name="Nat. Commun.">
        <title>Klebsormidium flaccidum genome reveals primary factors for plant terrestrial adaptation.</title>
        <authorList>
            <person name="Hori K."/>
            <person name="Maruyama F."/>
            <person name="Fujisawa T."/>
            <person name="Togashi T."/>
            <person name="Yamamoto N."/>
            <person name="Seo M."/>
            <person name="Sato S."/>
            <person name="Yamada T."/>
            <person name="Mori H."/>
            <person name="Tajima N."/>
            <person name="Moriyama T."/>
            <person name="Ikeuchi M."/>
            <person name="Watanabe M."/>
            <person name="Wada H."/>
            <person name="Kobayashi K."/>
            <person name="Saito M."/>
            <person name="Masuda T."/>
            <person name="Sasaki-Sekimoto Y."/>
            <person name="Mashiguchi K."/>
            <person name="Awai K."/>
            <person name="Shimojima M."/>
            <person name="Masuda S."/>
            <person name="Iwai M."/>
            <person name="Nobusawa T."/>
            <person name="Narise T."/>
            <person name="Kondo S."/>
            <person name="Saito H."/>
            <person name="Sato R."/>
            <person name="Murakawa M."/>
            <person name="Ihara Y."/>
            <person name="Oshima-Yamada Y."/>
            <person name="Ohtaka K."/>
            <person name="Satoh M."/>
            <person name="Sonobe K."/>
            <person name="Ishii M."/>
            <person name="Ohtani R."/>
            <person name="Kanamori-Sato M."/>
            <person name="Honoki R."/>
            <person name="Miyazaki D."/>
            <person name="Mochizuki H."/>
            <person name="Umetsu J."/>
            <person name="Higashi K."/>
            <person name="Shibata D."/>
            <person name="Kamiya Y."/>
            <person name="Sato N."/>
            <person name="Nakamura Y."/>
            <person name="Tabata S."/>
            <person name="Ida S."/>
            <person name="Kurokawa K."/>
            <person name="Ohta H."/>
        </authorList>
    </citation>
    <scope>NUCLEOTIDE SEQUENCE [LARGE SCALE GENOMIC DNA]</scope>
    <source>
        <strain evidence="3 4">NIES-2285</strain>
    </source>
</reference>
<dbReference type="STRING" id="105231.A0A1Y1II86"/>
<evidence type="ECO:0000313" key="3">
    <source>
        <dbReference type="EMBL" id="GAQ90423.1"/>
    </source>
</evidence>
<evidence type="ECO:0000256" key="1">
    <source>
        <dbReference type="ARBA" id="ARBA00012551"/>
    </source>
</evidence>
<dbReference type="AlphaFoldDB" id="A0A1Y1II86"/>
<dbReference type="GO" id="GO:0016787">
    <property type="term" value="F:hydrolase activity"/>
    <property type="evidence" value="ECO:0007669"/>
    <property type="project" value="UniProtKB-KW"/>
</dbReference>
<keyword evidence="4" id="KW-1185">Reference proteome</keyword>
<dbReference type="InterPro" id="IPR027417">
    <property type="entry name" value="P-loop_NTPase"/>
</dbReference>
<dbReference type="OrthoDB" id="2015372at2759"/>
<name>A0A1Y1II86_KLENI</name>
<gene>
    <name evidence="3" type="ORF">KFL_006370080</name>
</gene>
<dbReference type="EC" id="3.6.4.12" evidence="1"/>
<sequence>MALANDGVCVVDISKGSLRKDVVEQLRHCMDKQVMPAADRPELSVATRGSVWAFFTSESSKRSLLKDGSACLFQEPSLDPRLLSSFDIVHRLSAFEGREADRRSSGELLDSTEEHNAPEVAETLKVHLQRAGLLPSPRVTRDARELLQAYYMLVRRSQSLGTENAYVSLATLESLMRVASASARLFLRVEVLEMPDATLAIFMHERSLEAKFGEKVISRTFKSRQRAALGGALSGPPSSMAVDFEQELMDFHDDLEDYMAPLALHRPEE</sequence>
<dbReference type="GO" id="GO:0003677">
    <property type="term" value="F:DNA binding"/>
    <property type="evidence" value="ECO:0007669"/>
    <property type="project" value="InterPro"/>
</dbReference>
<evidence type="ECO:0000259" key="2">
    <source>
        <dbReference type="Pfam" id="PF17855"/>
    </source>
</evidence>
<dbReference type="EMBL" id="DF237586">
    <property type="protein sequence ID" value="GAQ90423.1"/>
    <property type="molecule type" value="Genomic_DNA"/>
</dbReference>
<dbReference type="PANTHER" id="PTHR11630:SF48">
    <property type="entry name" value="DNA HELICASE MCM9"/>
    <property type="match status" value="1"/>
</dbReference>
<proteinExistence type="predicted"/>
<dbReference type="Gene3D" id="3.40.50.300">
    <property type="entry name" value="P-loop containing nucleotide triphosphate hydrolases"/>
    <property type="match status" value="1"/>
</dbReference>
<dbReference type="PANTHER" id="PTHR11630">
    <property type="entry name" value="DNA REPLICATION LICENSING FACTOR MCM FAMILY MEMBER"/>
    <property type="match status" value="1"/>
</dbReference>
<feature type="domain" description="MCM AAA-lid" evidence="2">
    <location>
        <begin position="124"/>
        <end position="207"/>
    </location>
</feature>